<sequence>MLDLQTALYFVTAVFAFLSAVLGILAVNTLFKDKLRELFSDGKFFIFFFLIGKSEPHMDDQD</sequence>
<keyword evidence="1" id="KW-0812">Transmembrane</keyword>
<protein>
    <submittedName>
        <fullName evidence="2">Uncharacterized protein</fullName>
    </submittedName>
</protein>
<keyword evidence="1" id="KW-1133">Transmembrane helix</keyword>
<evidence type="ECO:0000256" key="1">
    <source>
        <dbReference type="SAM" id="Phobius"/>
    </source>
</evidence>
<evidence type="ECO:0000313" key="2">
    <source>
        <dbReference type="EMBL" id="OGZ65155.1"/>
    </source>
</evidence>
<accession>A0A1G2HRV4</accession>
<organism evidence="2 3">
    <name type="scientific">Candidatus Staskawiczbacteria bacterium RIFCSPHIGHO2_01_FULL_41_41</name>
    <dbReference type="NCBI Taxonomy" id="1802203"/>
    <lineage>
        <taxon>Bacteria</taxon>
        <taxon>Candidatus Staskawicziibacteriota</taxon>
    </lineage>
</organism>
<dbReference type="Proteomes" id="UP000178774">
    <property type="component" value="Unassembled WGS sequence"/>
</dbReference>
<evidence type="ECO:0000313" key="3">
    <source>
        <dbReference type="Proteomes" id="UP000178774"/>
    </source>
</evidence>
<feature type="transmembrane region" description="Helical" evidence="1">
    <location>
        <begin position="6"/>
        <end position="31"/>
    </location>
</feature>
<keyword evidence="1" id="KW-0472">Membrane</keyword>
<comment type="caution">
    <text evidence="2">The sequence shown here is derived from an EMBL/GenBank/DDBJ whole genome shotgun (WGS) entry which is preliminary data.</text>
</comment>
<dbReference type="EMBL" id="MHOP01000027">
    <property type="protein sequence ID" value="OGZ65155.1"/>
    <property type="molecule type" value="Genomic_DNA"/>
</dbReference>
<reference evidence="2 3" key="1">
    <citation type="journal article" date="2016" name="Nat. Commun.">
        <title>Thousands of microbial genomes shed light on interconnected biogeochemical processes in an aquifer system.</title>
        <authorList>
            <person name="Anantharaman K."/>
            <person name="Brown C.T."/>
            <person name="Hug L.A."/>
            <person name="Sharon I."/>
            <person name="Castelle C.J."/>
            <person name="Probst A.J."/>
            <person name="Thomas B.C."/>
            <person name="Singh A."/>
            <person name="Wilkins M.J."/>
            <person name="Karaoz U."/>
            <person name="Brodie E.L."/>
            <person name="Williams K.H."/>
            <person name="Hubbard S.S."/>
            <person name="Banfield J.F."/>
        </authorList>
    </citation>
    <scope>NUCLEOTIDE SEQUENCE [LARGE SCALE GENOMIC DNA]</scope>
</reference>
<proteinExistence type="predicted"/>
<name>A0A1G2HRV4_9BACT</name>
<gene>
    <name evidence="2" type="ORF">A2822_00800</name>
</gene>
<dbReference type="AlphaFoldDB" id="A0A1G2HRV4"/>